<dbReference type="AlphaFoldDB" id="A0AAJ7SCE7"/>
<dbReference type="RefSeq" id="XP_026675528.1">
    <property type="nucleotide sequence ID" value="XM_026819727.1"/>
</dbReference>
<protein>
    <submittedName>
        <fullName evidence="2">Uncharacterized protein LOC108632498</fullName>
    </submittedName>
</protein>
<organism evidence="1 2">
    <name type="scientific">Ceratina calcarata</name>
    <dbReference type="NCBI Taxonomy" id="156304"/>
    <lineage>
        <taxon>Eukaryota</taxon>
        <taxon>Metazoa</taxon>
        <taxon>Ecdysozoa</taxon>
        <taxon>Arthropoda</taxon>
        <taxon>Hexapoda</taxon>
        <taxon>Insecta</taxon>
        <taxon>Pterygota</taxon>
        <taxon>Neoptera</taxon>
        <taxon>Endopterygota</taxon>
        <taxon>Hymenoptera</taxon>
        <taxon>Apocrita</taxon>
        <taxon>Aculeata</taxon>
        <taxon>Apoidea</taxon>
        <taxon>Anthophila</taxon>
        <taxon>Apidae</taxon>
        <taxon>Ceratina</taxon>
        <taxon>Zadontomerus</taxon>
    </lineage>
</organism>
<dbReference type="GeneID" id="108632498"/>
<dbReference type="KEGG" id="ccal:108632498"/>
<sequence length="346" mass="39041">MDVSTRNQNAFQANAQRKFYQWVLKWINAHGDEEMRDVQRPAKLDVPILASFLQAIGFKLVSFEKHNDPLVPNKNEINSDALEQKGTLKIAIECDASNMKAVLELGEITCQCPKPDHVKEASFWSVSGTGPTANIDNNIVQKVEETGSNLLPRLSKDVTRVLRDVSYRLFDTITCEPDVNRNIENNLNNSLNNLSNRLNTSKKDIAMIRSHTQPEIRLHTTNNIVKDLLETQSARTNSNSSINCAVSPVPSNTPTFKRQKTWDIEIDTEPRPSPPKVTSSPVLELYTSIGQIYLHENEDPANVADYIVGAQKNLEKALQMLVVKKPMLERRMTHDLSPNQGKRFEV</sequence>
<accession>A0AAJ7SCE7</accession>
<evidence type="ECO:0000313" key="2">
    <source>
        <dbReference type="RefSeq" id="XP_026675528.1"/>
    </source>
</evidence>
<name>A0AAJ7SCE7_9HYME</name>
<evidence type="ECO:0000313" key="1">
    <source>
        <dbReference type="Proteomes" id="UP000694925"/>
    </source>
</evidence>
<dbReference type="Proteomes" id="UP000694925">
    <property type="component" value="Unplaced"/>
</dbReference>
<keyword evidence="1" id="KW-1185">Reference proteome</keyword>
<gene>
    <name evidence="2" type="primary">LOC108632498</name>
</gene>
<proteinExistence type="predicted"/>
<reference evidence="2" key="1">
    <citation type="submission" date="2025-08" db="UniProtKB">
        <authorList>
            <consortium name="RefSeq"/>
        </authorList>
    </citation>
    <scope>IDENTIFICATION</scope>
    <source>
        <tissue evidence="2">Whole body</tissue>
    </source>
</reference>